<evidence type="ECO:0000256" key="4">
    <source>
        <dbReference type="ARBA" id="ARBA00022692"/>
    </source>
</evidence>
<dbReference type="EMBL" id="JABXXR010000067">
    <property type="protein sequence ID" value="NVN40815.1"/>
    <property type="molecule type" value="Genomic_DNA"/>
</dbReference>
<feature type="transmembrane region" description="Helical" evidence="7">
    <location>
        <begin position="139"/>
        <end position="160"/>
    </location>
</feature>
<dbReference type="Pfam" id="PF03601">
    <property type="entry name" value="Cons_hypoth698"/>
    <property type="match status" value="1"/>
</dbReference>
<comment type="subcellular location">
    <subcellularLocation>
        <location evidence="1">Cell membrane</location>
        <topology evidence="1">Multi-pass membrane protein</topology>
    </subcellularLocation>
</comment>
<feature type="transmembrane region" description="Helical" evidence="7">
    <location>
        <begin position="334"/>
        <end position="353"/>
    </location>
</feature>
<feature type="transmembrane region" description="Helical" evidence="7">
    <location>
        <begin position="206"/>
        <end position="227"/>
    </location>
</feature>
<feature type="transmembrane region" description="Helical" evidence="7">
    <location>
        <begin position="21"/>
        <end position="39"/>
    </location>
</feature>
<evidence type="ECO:0000313" key="9">
    <source>
        <dbReference type="Proteomes" id="UP000585665"/>
    </source>
</evidence>
<dbReference type="PANTHER" id="PTHR30106">
    <property type="entry name" value="INNER MEMBRANE PROTEIN YEIH-RELATED"/>
    <property type="match status" value="1"/>
</dbReference>
<name>A0A850P869_9PROT</name>
<dbReference type="PANTHER" id="PTHR30106:SF2">
    <property type="entry name" value="UPF0324 INNER MEMBRANE PROTEIN YEIH"/>
    <property type="match status" value="1"/>
</dbReference>
<evidence type="ECO:0000256" key="6">
    <source>
        <dbReference type="ARBA" id="ARBA00023136"/>
    </source>
</evidence>
<dbReference type="GO" id="GO:0005886">
    <property type="term" value="C:plasma membrane"/>
    <property type="evidence" value="ECO:0007669"/>
    <property type="project" value="UniProtKB-SubCell"/>
</dbReference>
<feature type="transmembrane region" description="Helical" evidence="7">
    <location>
        <begin position="76"/>
        <end position="99"/>
    </location>
</feature>
<keyword evidence="4 7" id="KW-0812">Transmembrane</keyword>
<comment type="caution">
    <text evidence="8">The sequence shown here is derived from an EMBL/GenBank/DDBJ whole genome shotgun (WGS) entry which is preliminary data.</text>
</comment>
<keyword evidence="5 7" id="KW-1133">Transmembrane helix</keyword>
<feature type="transmembrane region" description="Helical" evidence="7">
    <location>
        <begin position="105"/>
        <end position="127"/>
    </location>
</feature>
<dbReference type="InterPro" id="IPR018383">
    <property type="entry name" value="UPF0324_pro"/>
</dbReference>
<feature type="transmembrane region" description="Helical" evidence="7">
    <location>
        <begin position="45"/>
        <end position="64"/>
    </location>
</feature>
<sequence length="359" mass="36185">MTRFTPFAAPTGATLRRLLPVLPGVTLCFGLAIVAYGGQALEARWLGRAWLEALNLALLTGIAVRTRFLPGPALTPGIACCARLFLNVAIVMMGLSFSVSAVLSLGPALLCGVVGIVLCSLAFTGCLGRWAGLSSSQAVLVACGDSICGNSAIMAAAPVIGAREEEVGSTIAFTAVGGLVVVIGLPLIAPLLPLSDMARGELAGMTVYAVPQVIAAASPFGAAALHVGTLVKLMRVLMLGPVCVALCVLMRRRAVAGQAGVPSSPLLAGARTIRLVPWYIAGFIAMLLLRSVGLVPGMVLEPAGAVASFLTVLAMAALGLGIDPRAVTGAGGRLVLTVAGSLAALLAASLALVHELPVG</sequence>
<reference evidence="8 9" key="1">
    <citation type="submission" date="2020-06" db="EMBL/GenBank/DDBJ databases">
        <title>Description of novel acetic acid bacteria.</title>
        <authorList>
            <person name="Sombolestani A."/>
        </authorList>
    </citation>
    <scope>NUCLEOTIDE SEQUENCE [LARGE SCALE GENOMIC DNA]</scope>
    <source>
        <strain evidence="8 9">LMG 27010</strain>
    </source>
</reference>
<keyword evidence="3" id="KW-1003">Cell membrane</keyword>
<dbReference type="Proteomes" id="UP000585665">
    <property type="component" value="Unassembled WGS sequence"/>
</dbReference>
<dbReference type="RefSeq" id="WP_176613752.1">
    <property type="nucleotide sequence ID" value="NZ_JABXXR010000067.1"/>
</dbReference>
<feature type="transmembrane region" description="Helical" evidence="7">
    <location>
        <begin position="272"/>
        <end position="291"/>
    </location>
</feature>
<feature type="transmembrane region" description="Helical" evidence="7">
    <location>
        <begin position="303"/>
        <end position="322"/>
    </location>
</feature>
<evidence type="ECO:0000256" key="1">
    <source>
        <dbReference type="ARBA" id="ARBA00004651"/>
    </source>
</evidence>
<feature type="transmembrane region" description="Helical" evidence="7">
    <location>
        <begin position="172"/>
        <end position="194"/>
    </location>
</feature>
<comment type="similarity">
    <text evidence="2">Belongs to the UPF0324 family.</text>
</comment>
<evidence type="ECO:0000256" key="5">
    <source>
        <dbReference type="ARBA" id="ARBA00022989"/>
    </source>
</evidence>
<evidence type="ECO:0000313" key="8">
    <source>
        <dbReference type="EMBL" id="NVN40815.1"/>
    </source>
</evidence>
<accession>A0A850P869</accession>
<evidence type="ECO:0000256" key="7">
    <source>
        <dbReference type="SAM" id="Phobius"/>
    </source>
</evidence>
<gene>
    <name evidence="8" type="ORF">HUK82_09595</name>
</gene>
<keyword evidence="6 7" id="KW-0472">Membrane</keyword>
<dbReference type="AlphaFoldDB" id="A0A850P869"/>
<keyword evidence="9" id="KW-1185">Reference proteome</keyword>
<proteinExistence type="inferred from homology"/>
<organism evidence="8 9">
    <name type="scientific">Ameyamaea chiangmaiensis</name>
    <dbReference type="NCBI Taxonomy" id="442969"/>
    <lineage>
        <taxon>Bacteria</taxon>
        <taxon>Pseudomonadati</taxon>
        <taxon>Pseudomonadota</taxon>
        <taxon>Alphaproteobacteria</taxon>
        <taxon>Acetobacterales</taxon>
        <taxon>Acetobacteraceae</taxon>
        <taxon>Ameyamaea</taxon>
    </lineage>
</organism>
<evidence type="ECO:0000256" key="2">
    <source>
        <dbReference type="ARBA" id="ARBA00007977"/>
    </source>
</evidence>
<evidence type="ECO:0000256" key="3">
    <source>
        <dbReference type="ARBA" id="ARBA00022475"/>
    </source>
</evidence>
<protein>
    <submittedName>
        <fullName evidence="8">Putative sulfate exporter family transporter</fullName>
    </submittedName>
</protein>